<keyword evidence="1" id="KW-1133">Transmembrane helix</keyword>
<accession>A0A1I6GMH5</accession>
<keyword evidence="3" id="KW-1185">Reference proteome</keyword>
<name>A0A1I6GMH5_9EURY</name>
<dbReference type="AlphaFoldDB" id="A0A1I6GMH5"/>
<dbReference type="OrthoDB" id="307593at2157"/>
<evidence type="ECO:0000313" key="3">
    <source>
        <dbReference type="Proteomes" id="UP000198531"/>
    </source>
</evidence>
<evidence type="ECO:0008006" key="4">
    <source>
        <dbReference type="Google" id="ProtNLM"/>
    </source>
</evidence>
<evidence type="ECO:0000256" key="1">
    <source>
        <dbReference type="SAM" id="Phobius"/>
    </source>
</evidence>
<keyword evidence="1" id="KW-0472">Membrane</keyword>
<proteinExistence type="predicted"/>
<dbReference type="EMBL" id="FOYT01000001">
    <property type="protein sequence ID" value="SFR43390.1"/>
    <property type="molecule type" value="Genomic_DNA"/>
</dbReference>
<dbReference type="Proteomes" id="UP000198531">
    <property type="component" value="Unassembled WGS sequence"/>
</dbReference>
<protein>
    <recommendedName>
        <fullName evidence="4">LexA-binding, inner membrane-associated hydrolase</fullName>
    </recommendedName>
</protein>
<reference evidence="3" key="1">
    <citation type="submission" date="2016-10" db="EMBL/GenBank/DDBJ databases">
        <authorList>
            <person name="Varghese N."/>
            <person name="Submissions S."/>
        </authorList>
    </citation>
    <scope>NUCLEOTIDE SEQUENCE [LARGE SCALE GENOMIC DNA]</scope>
    <source>
        <strain evidence="3">CGMCC 1.7736</strain>
    </source>
</reference>
<feature type="transmembrane region" description="Helical" evidence="1">
    <location>
        <begin position="98"/>
        <end position="125"/>
    </location>
</feature>
<organism evidence="2 3">
    <name type="scientific">Halogeometricum rufum</name>
    <dbReference type="NCBI Taxonomy" id="553469"/>
    <lineage>
        <taxon>Archaea</taxon>
        <taxon>Methanobacteriati</taxon>
        <taxon>Methanobacteriota</taxon>
        <taxon>Stenosarchaea group</taxon>
        <taxon>Halobacteria</taxon>
        <taxon>Halobacteriales</taxon>
        <taxon>Haloferacaceae</taxon>
        <taxon>Halogeometricum</taxon>
    </lineage>
</organism>
<dbReference type="STRING" id="553469.SAMN04487947_1388"/>
<sequence length="138" mass="14489">MQSGEHAAVGAAVSVAAAFVLFPGAPVTTLAALVAAGVAVSVFVDLDHFVIARGMAGDWHHLERAVTNPRVGLLEQERVFADIDEAALVHRRLLSHHLIAGALTLALALAGRGSLAVFAAVVLYAHVLCDYLRDLEYA</sequence>
<evidence type="ECO:0000313" key="2">
    <source>
        <dbReference type="EMBL" id="SFR43390.1"/>
    </source>
</evidence>
<gene>
    <name evidence="2" type="ORF">SAMN04487947_1388</name>
</gene>
<dbReference type="RefSeq" id="WP_089805840.1">
    <property type="nucleotide sequence ID" value="NZ_FOYT01000001.1"/>
</dbReference>
<feature type="transmembrane region" description="Helical" evidence="1">
    <location>
        <begin position="7"/>
        <end position="25"/>
    </location>
</feature>
<keyword evidence="1" id="KW-0812">Transmembrane</keyword>